<evidence type="ECO:0000313" key="11">
    <source>
        <dbReference type="Proteomes" id="UP000075321"/>
    </source>
</evidence>
<dbReference type="CDD" id="cd00075">
    <property type="entry name" value="HATPase"/>
    <property type="match status" value="1"/>
</dbReference>
<evidence type="ECO:0000256" key="4">
    <source>
        <dbReference type="ARBA" id="ARBA00022679"/>
    </source>
</evidence>
<organism evidence="10 11">
    <name type="scientific">Halalkalicoccus paucihalophilus</name>
    <dbReference type="NCBI Taxonomy" id="1008153"/>
    <lineage>
        <taxon>Archaea</taxon>
        <taxon>Methanobacteriati</taxon>
        <taxon>Methanobacteriota</taxon>
        <taxon>Stenosarchaea group</taxon>
        <taxon>Halobacteria</taxon>
        <taxon>Halobacteriales</taxon>
        <taxon>Halococcaceae</taxon>
        <taxon>Halalkalicoccus</taxon>
    </lineage>
</organism>
<keyword evidence="6" id="KW-0902">Two-component regulatory system</keyword>
<evidence type="ECO:0000256" key="2">
    <source>
        <dbReference type="ARBA" id="ARBA00012438"/>
    </source>
</evidence>
<protein>
    <recommendedName>
        <fullName evidence="2">histidine kinase</fullName>
        <ecNumber evidence="2">2.7.13.3</ecNumber>
    </recommendedName>
</protein>
<sequence>MINIHDAEGTVLDVSRRFCEVFGQPEDELVGRKVWEIDRRIDPEELREIWAGMDAGERVKLETEFLRGDGSSLPVEVHVVRLPIDGEDRFMVVSRDITTRKEHERRLRRQNERLDEFASVVSHDLRNPLNVATARLELARTECDNEHLDRIENAHDRIERIIGDVLRLARDGRDIGPTEPVDLRGAIEAAWRIVADDRAGIEMVVADEGMGTVEADDDRLRQLLENLFRNAIEHGGEDVTVTVGGSADSFYVEDTGPGIPENEREAAFDTGYSTSAGTGFGLSIVERVVDAHGWEITITEGTEGGARFEITGVEFTER</sequence>
<dbReference type="InterPro" id="IPR036890">
    <property type="entry name" value="HATPase_C_sf"/>
</dbReference>
<evidence type="ECO:0000259" key="9">
    <source>
        <dbReference type="PROSITE" id="PS50113"/>
    </source>
</evidence>
<dbReference type="PROSITE" id="PS50112">
    <property type="entry name" value="PAS"/>
    <property type="match status" value="1"/>
</dbReference>
<keyword evidence="4" id="KW-0808">Transferase</keyword>
<dbReference type="InterPro" id="IPR050736">
    <property type="entry name" value="Sensor_HK_Regulatory"/>
</dbReference>
<evidence type="ECO:0000256" key="1">
    <source>
        <dbReference type="ARBA" id="ARBA00000085"/>
    </source>
</evidence>
<dbReference type="Pfam" id="PF13426">
    <property type="entry name" value="PAS_9"/>
    <property type="match status" value="1"/>
</dbReference>
<dbReference type="PATRIC" id="fig|1008153.3.peg.2433"/>
<keyword evidence="3" id="KW-0597">Phosphoprotein</keyword>
<dbReference type="NCBIfam" id="TIGR00229">
    <property type="entry name" value="sensory_box"/>
    <property type="match status" value="1"/>
</dbReference>
<dbReference type="InterPro" id="IPR005467">
    <property type="entry name" value="His_kinase_dom"/>
</dbReference>
<dbReference type="AlphaFoldDB" id="A0A151ADF3"/>
<dbReference type="InterPro" id="IPR035965">
    <property type="entry name" value="PAS-like_dom_sf"/>
</dbReference>
<dbReference type="InterPro" id="IPR003594">
    <property type="entry name" value="HATPase_dom"/>
</dbReference>
<dbReference type="SUPFAM" id="SSF55874">
    <property type="entry name" value="ATPase domain of HSP90 chaperone/DNA topoisomerase II/histidine kinase"/>
    <property type="match status" value="1"/>
</dbReference>
<dbReference type="InterPro" id="IPR000700">
    <property type="entry name" value="PAS-assoc_C"/>
</dbReference>
<dbReference type="InterPro" id="IPR004358">
    <property type="entry name" value="Sig_transdc_His_kin-like_C"/>
</dbReference>
<dbReference type="SUPFAM" id="SSF55785">
    <property type="entry name" value="PYP-like sensor domain (PAS domain)"/>
    <property type="match status" value="1"/>
</dbReference>
<dbReference type="CDD" id="cd00082">
    <property type="entry name" value="HisKA"/>
    <property type="match status" value="1"/>
</dbReference>
<dbReference type="CDD" id="cd00130">
    <property type="entry name" value="PAS"/>
    <property type="match status" value="1"/>
</dbReference>
<reference evidence="10 11" key="1">
    <citation type="submission" date="2016-02" db="EMBL/GenBank/DDBJ databases">
        <title>Genome sequence of Halalkalicoccus paucihalophilus DSM 24557.</title>
        <authorList>
            <person name="Poehlein A."/>
            <person name="Daniel R."/>
        </authorList>
    </citation>
    <scope>NUCLEOTIDE SEQUENCE [LARGE SCALE GENOMIC DNA]</scope>
    <source>
        <strain evidence="10 11">DSM 24557</strain>
    </source>
</reference>
<dbReference type="PROSITE" id="PS50109">
    <property type="entry name" value="HIS_KIN"/>
    <property type="match status" value="1"/>
</dbReference>
<evidence type="ECO:0000259" key="7">
    <source>
        <dbReference type="PROSITE" id="PS50109"/>
    </source>
</evidence>
<evidence type="ECO:0000259" key="8">
    <source>
        <dbReference type="PROSITE" id="PS50112"/>
    </source>
</evidence>
<dbReference type="Gene3D" id="3.30.450.20">
    <property type="entry name" value="PAS domain"/>
    <property type="match status" value="1"/>
</dbReference>
<proteinExistence type="predicted"/>
<dbReference type="EC" id="2.7.13.3" evidence="2"/>
<dbReference type="SUPFAM" id="SSF47384">
    <property type="entry name" value="Homodimeric domain of signal transducing histidine kinase"/>
    <property type="match status" value="1"/>
</dbReference>
<gene>
    <name evidence="10" type="primary">sasA_3</name>
    <name evidence="10" type="ORF">HAPAU_23860</name>
</gene>
<dbReference type="Gene3D" id="3.30.565.10">
    <property type="entry name" value="Histidine kinase-like ATPase, C-terminal domain"/>
    <property type="match status" value="1"/>
</dbReference>
<dbReference type="SMART" id="SM00387">
    <property type="entry name" value="HATPase_c"/>
    <property type="match status" value="1"/>
</dbReference>
<name>A0A151ADF3_9EURY</name>
<dbReference type="Proteomes" id="UP000075321">
    <property type="component" value="Unassembled WGS sequence"/>
</dbReference>
<evidence type="ECO:0000313" key="10">
    <source>
        <dbReference type="EMBL" id="KYH25708.1"/>
    </source>
</evidence>
<feature type="domain" description="PAC" evidence="9">
    <location>
        <begin position="59"/>
        <end position="109"/>
    </location>
</feature>
<accession>A0A151ADF3</accession>
<evidence type="ECO:0000256" key="3">
    <source>
        <dbReference type="ARBA" id="ARBA00022553"/>
    </source>
</evidence>
<dbReference type="PANTHER" id="PTHR43711:SF1">
    <property type="entry name" value="HISTIDINE KINASE 1"/>
    <property type="match status" value="1"/>
</dbReference>
<evidence type="ECO:0000256" key="5">
    <source>
        <dbReference type="ARBA" id="ARBA00022777"/>
    </source>
</evidence>
<dbReference type="InterPro" id="IPR036097">
    <property type="entry name" value="HisK_dim/P_sf"/>
</dbReference>
<dbReference type="PRINTS" id="PR00344">
    <property type="entry name" value="BCTRLSENSOR"/>
</dbReference>
<feature type="domain" description="PAS" evidence="8">
    <location>
        <begin position="1"/>
        <end position="49"/>
    </location>
</feature>
<dbReference type="InterPro" id="IPR000014">
    <property type="entry name" value="PAS"/>
</dbReference>
<feature type="domain" description="Histidine kinase" evidence="7">
    <location>
        <begin position="120"/>
        <end position="311"/>
    </location>
</feature>
<dbReference type="SMART" id="SM00388">
    <property type="entry name" value="HisKA"/>
    <property type="match status" value="1"/>
</dbReference>
<keyword evidence="11" id="KW-1185">Reference proteome</keyword>
<comment type="catalytic activity">
    <reaction evidence="1">
        <text>ATP + protein L-histidine = ADP + protein N-phospho-L-histidine.</text>
        <dbReference type="EC" id="2.7.13.3"/>
    </reaction>
</comment>
<dbReference type="GO" id="GO:0000155">
    <property type="term" value="F:phosphorelay sensor kinase activity"/>
    <property type="evidence" value="ECO:0007669"/>
    <property type="project" value="InterPro"/>
</dbReference>
<dbReference type="Pfam" id="PF02518">
    <property type="entry name" value="HATPase_c"/>
    <property type="match status" value="1"/>
</dbReference>
<dbReference type="Pfam" id="PF00512">
    <property type="entry name" value="HisKA"/>
    <property type="match status" value="1"/>
</dbReference>
<dbReference type="Gene3D" id="1.10.287.130">
    <property type="match status" value="1"/>
</dbReference>
<evidence type="ECO:0000256" key="6">
    <source>
        <dbReference type="ARBA" id="ARBA00023012"/>
    </source>
</evidence>
<dbReference type="InterPro" id="IPR003661">
    <property type="entry name" value="HisK_dim/P_dom"/>
</dbReference>
<keyword evidence="5 10" id="KW-0418">Kinase</keyword>
<dbReference type="PANTHER" id="PTHR43711">
    <property type="entry name" value="TWO-COMPONENT HISTIDINE KINASE"/>
    <property type="match status" value="1"/>
</dbReference>
<comment type="caution">
    <text evidence="10">The sequence shown here is derived from an EMBL/GenBank/DDBJ whole genome shotgun (WGS) entry which is preliminary data.</text>
</comment>
<dbReference type="EMBL" id="LTAZ01000005">
    <property type="protein sequence ID" value="KYH25708.1"/>
    <property type="molecule type" value="Genomic_DNA"/>
</dbReference>
<dbReference type="PROSITE" id="PS50113">
    <property type="entry name" value="PAC"/>
    <property type="match status" value="1"/>
</dbReference>